<dbReference type="Proteomes" id="UP000345266">
    <property type="component" value="Unassembled WGS sequence"/>
</dbReference>
<keyword evidence="2" id="KW-0472">Membrane</keyword>
<feature type="transmembrane region" description="Helical" evidence="2">
    <location>
        <begin position="6"/>
        <end position="24"/>
    </location>
</feature>
<protein>
    <submittedName>
        <fullName evidence="3">Uncharacterized protein</fullName>
    </submittedName>
</protein>
<reference evidence="3 4" key="1">
    <citation type="submission" date="2019-07" db="EMBL/GenBank/DDBJ databases">
        <authorList>
            <person name="Hibberd C M."/>
            <person name="Gehrig L. J."/>
            <person name="Chang H.-W."/>
            <person name="Venkatesh S."/>
        </authorList>
    </citation>
    <scope>NUCLEOTIDE SEQUENCE [LARGE SCALE GENOMIC DNA]</scope>
    <source>
        <strain evidence="3">Bifidobacterium_longum_subsp_infantis_JG_Bg463</strain>
    </source>
</reference>
<dbReference type="AlphaFoldDB" id="A0A564VVB4"/>
<evidence type="ECO:0000256" key="2">
    <source>
        <dbReference type="SAM" id="Phobius"/>
    </source>
</evidence>
<feature type="transmembrane region" description="Helical" evidence="2">
    <location>
        <begin position="36"/>
        <end position="54"/>
    </location>
</feature>
<evidence type="ECO:0000313" key="3">
    <source>
        <dbReference type="EMBL" id="VUX36531.1"/>
    </source>
</evidence>
<sequence>MTPVNVWAWTLLGVAVRLAIPASVRRIGLIRSGAWMGRHGLVHVSACAAILAWLLGADVWGMRLACLTIGVAVGGRLPSPPHASGRPDRDGTGARNLPGRVSYGPMEDDEIEVRPFLKDNGPFAGMPSRFLGRGWKRVPDGRGLPERSTVLRRMGLVFVVGRVTGLSACIGYGRPAEHPAIRMMATRILPYPDWTCRTRGADPGMFADACMLRYGADVLTRLSRDACRDAHPRLACLVMRCRCAPIRRALAHADRFNPLIGANGWGEDIGLACELYDATLREYGPVGAVRRLADLIGGFRRTVRG</sequence>
<gene>
    <name evidence="3" type="ORF">BLJG463_01869</name>
</gene>
<evidence type="ECO:0000256" key="1">
    <source>
        <dbReference type="SAM" id="MobiDB-lite"/>
    </source>
</evidence>
<name>A0A564VVB4_BIFLI</name>
<organism evidence="3 4">
    <name type="scientific">Bifidobacterium longum subsp. infantis</name>
    <dbReference type="NCBI Taxonomy" id="1682"/>
    <lineage>
        <taxon>Bacteria</taxon>
        <taxon>Bacillati</taxon>
        <taxon>Actinomycetota</taxon>
        <taxon>Actinomycetes</taxon>
        <taxon>Bifidobacteriales</taxon>
        <taxon>Bifidobacteriaceae</taxon>
        <taxon>Bifidobacterium</taxon>
    </lineage>
</organism>
<evidence type="ECO:0000313" key="4">
    <source>
        <dbReference type="Proteomes" id="UP000345266"/>
    </source>
</evidence>
<feature type="region of interest" description="Disordered" evidence="1">
    <location>
        <begin position="78"/>
        <end position="99"/>
    </location>
</feature>
<keyword evidence="2" id="KW-0812">Transmembrane</keyword>
<keyword evidence="2" id="KW-1133">Transmembrane helix</keyword>
<accession>A0A564VVB4</accession>
<proteinExistence type="predicted"/>
<dbReference type="EMBL" id="CABHNT010000044">
    <property type="protein sequence ID" value="VUX36531.1"/>
    <property type="molecule type" value="Genomic_DNA"/>
</dbReference>